<feature type="domain" description="RING-type" evidence="10">
    <location>
        <begin position="144"/>
        <end position="186"/>
    </location>
</feature>
<dbReference type="AlphaFoldDB" id="A0A4U6W6C4"/>
<dbReference type="GO" id="GO:0008270">
    <property type="term" value="F:zinc ion binding"/>
    <property type="evidence" value="ECO:0007669"/>
    <property type="project" value="UniProtKB-KW"/>
</dbReference>
<dbReference type="Pfam" id="PF13639">
    <property type="entry name" value="zf-RING_2"/>
    <property type="match status" value="1"/>
</dbReference>
<reference evidence="11" key="1">
    <citation type="submission" date="2019-03" db="EMBL/GenBank/DDBJ databases">
        <title>WGS assembly of Setaria viridis.</title>
        <authorList>
            <person name="Huang P."/>
            <person name="Jenkins J."/>
            <person name="Grimwood J."/>
            <person name="Barry K."/>
            <person name="Healey A."/>
            <person name="Mamidi S."/>
            <person name="Sreedasyam A."/>
            <person name="Shu S."/>
            <person name="Feldman M."/>
            <person name="Wu J."/>
            <person name="Yu Y."/>
            <person name="Chen C."/>
            <person name="Johnson J."/>
            <person name="Rokhsar D."/>
            <person name="Baxter I."/>
            <person name="Schmutz J."/>
            <person name="Brutnell T."/>
            <person name="Kellogg E."/>
        </authorList>
    </citation>
    <scope>NUCLEOTIDE SEQUENCE [LARGE SCALE GENOMIC DNA]</scope>
</reference>
<keyword evidence="4 7" id="KW-0863">Zinc-finger</keyword>
<dbReference type="CDD" id="cd16461">
    <property type="entry name" value="RING-H2_EL5-like"/>
    <property type="match status" value="1"/>
</dbReference>
<evidence type="ECO:0000256" key="6">
    <source>
        <dbReference type="ARBA" id="ARBA00024209"/>
    </source>
</evidence>
<dbReference type="SUPFAM" id="SSF57850">
    <property type="entry name" value="RING/U-box"/>
    <property type="match status" value="1"/>
</dbReference>
<evidence type="ECO:0000313" key="12">
    <source>
        <dbReference type="Proteomes" id="UP000298652"/>
    </source>
</evidence>
<evidence type="ECO:0000256" key="2">
    <source>
        <dbReference type="ARBA" id="ARBA00012483"/>
    </source>
</evidence>
<keyword evidence="9" id="KW-0812">Transmembrane</keyword>
<gene>
    <name evidence="11" type="ORF">SEVIR_1G018200v2</name>
</gene>
<comment type="similarity">
    <text evidence="6">Belongs to the RING-type zinc finger family. ATL subfamily.</text>
</comment>
<comment type="catalytic activity">
    <reaction evidence="1">
        <text>S-ubiquitinyl-[E2 ubiquitin-conjugating enzyme]-L-cysteine + [acceptor protein]-L-lysine = [E2 ubiquitin-conjugating enzyme]-L-cysteine + N(6)-ubiquitinyl-[acceptor protein]-L-lysine.</text>
        <dbReference type="EC" id="2.3.2.27"/>
    </reaction>
</comment>
<accession>A0A4U6W6C4</accession>
<feature type="transmembrane region" description="Helical" evidence="9">
    <location>
        <begin position="17"/>
        <end position="39"/>
    </location>
</feature>
<proteinExistence type="inferred from homology"/>
<dbReference type="OMA" id="WPRWFSA"/>
<evidence type="ECO:0000259" key="10">
    <source>
        <dbReference type="PROSITE" id="PS50089"/>
    </source>
</evidence>
<evidence type="ECO:0000256" key="5">
    <source>
        <dbReference type="ARBA" id="ARBA00022833"/>
    </source>
</evidence>
<dbReference type="InterPro" id="IPR013083">
    <property type="entry name" value="Znf_RING/FYVE/PHD"/>
</dbReference>
<organism evidence="11 12">
    <name type="scientific">Setaria viridis</name>
    <name type="common">Green bristlegrass</name>
    <name type="synonym">Setaria italica subsp. viridis</name>
    <dbReference type="NCBI Taxonomy" id="4556"/>
    <lineage>
        <taxon>Eukaryota</taxon>
        <taxon>Viridiplantae</taxon>
        <taxon>Streptophyta</taxon>
        <taxon>Embryophyta</taxon>
        <taxon>Tracheophyta</taxon>
        <taxon>Spermatophyta</taxon>
        <taxon>Magnoliopsida</taxon>
        <taxon>Liliopsida</taxon>
        <taxon>Poales</taxon>
        <taxon>Poaceae</taxon>
        <taxon>PACMAD clade</taxon>
        <taxon>Panicoideae</taxon>
        <taxon>Panicodae</taxon>
        <taxon>Paniceae</taxon>
        <taxon>Cenchrinae</taxon>
        <taxon>Setaria</taxon>
    </lineage>
</organism>
<protein>
    <recommendedName>
        <fullName evidence="2">RING-type E3 ubiquitin transferase</fullName>
        <ecNumber evidence="2">2.3.2.27</ecNumber>
    </recommendedName>
</protein>
<dbReference type="SMART" id="SM00184">
    <property type="entry name" value="RING"/>
    <property type="match status" value="1"/>
</dbReference>
<sequence>MSESDEPDTCYRWSCNFIVAHAVLVTGFVTAPVAVVHLLRRPHSGAATFFAMFAVFCATVSSILCCRFYADLNRPPWPRWFSATASGGQQQDDSGGGGGLESTRELSNDLRQPELPVMVRLEMQAALATDRIPSYEHGDGAVDCAVCLGDVEKGETVRRLPACHHVFHRECVDQWLRAHATCPVCRSGVLPERPPEFLVSVEAVHVQPGLVIPARANIMLPGQQPGIGLWFGPASRLN</sequence>
<dbReference type="PANTHER" id="PTHR14155:SF624">
    <property type="entry name" value="RING-TYPE E3 UBIQUITIN TRANSFERASE"/>
    <property type="match status" value="1"/>
</dbReference>
<dbReference type="PANTHER" id="PTHR14155">
    <property type="entry name" value="RING FINGER DOMAIN-CONTAINING"/>
    <property type="match status" value="1"/>
</dbReference>
<evidence type="ECO:0000256" key="9">
    <source>
        <dbReference type="SAM" id="Phobius"/>
    </source>
</evidence>
<dbReference type="PROSITE" id="PS50089">
    <property type="entry name" value="ZF_RING_2"/>
    <property type="match status" value="1"/>
</dbReference>
<dbReference type="EC" id="2.3.2.27" evidence="2"/>
<dbReference type="Proteomes" id="UP000298652">
    <property type="component" value="Chromosome 1"/>
</dbReference>
<evidence type="ECO:0000256" key="1">
    <source>
        <dbReference type="ARBA" id="ARBA00000900"/>
    </source>
</evidence>
<dbReference type="InterPro" id="IPR001841">
    <property type="entry name" value="Znf_RING"/>
</dbReference>
<dbReference type="InterPro" id="IPR053238">
    <property type="entry name" value="RING-H2_zinc_finger"/>
</dbReference>
<evidence type="ECO:0000313" key="11">
    <source>
        <dbReference type="EMBL" id="TKW36993.1"/>
    </source>
</evidence>
<name>A0A4U6W6C4_SETVI</name>
<keyword evidence="12" id="KW-1185">Reference proteome</keyword>
<dbReference type="Gramene" id="TKW36993">
    <property type="protein sequence ID" value="TKW36993"/>
    <property type="gene ID" value="SEVIR_1G018200v2"/>
</dbReference>
<dbReference type="EMBL" id="CM016552">
    <property type="protein sequence ID" value="TKW36993.1"/>
    <property type="molecule type" value="Genomic_DNA"/>
</dbReference>
<feature type="region of interest" description="Disordered" evidence="8">
    <location>
        <begin position="83"/>
        <end position="104"/>
    </location>
</feature>
<keyword evidence="5" id="KW-0862">Zinc</keyword>
<feature type="transmembrane region" description="Helical" evidence="9">
    <location>
        <begin position="46"/>
        <end position="70"/>
    </location>
</feature>
<dbReference type="Gene3D" id="3.30.40.10">
    <property type="entry name" value="Zinc/RING finger domain, C3HC4 (zinc finger)"/>
    <property type="match status" value="1"/>
</dbReference>
<evidence type="ECO:0000256" key="4">
    <source>
        <dbReference type="ARBA" id="ARBA00022771"/>
    </source>
</evidence>
<keyword evidence="9" id="KW-0472">Membrane</keyword>
<evidence type="ECO:0000256" key="7">
    <source>
        <dbReference type="PROSITE-ProRule" id="PRU00175"/>
    </source>
</evidence>
<evidence type="ECO:0000256" key="3">
    <source>
        <dbReference type="ARBA" id="ARBA00022723"/>
    </source>
</evidence>
<evidence type="ECO:0000256" key="8">
    <source>
        <dbReference type="SAM" id="MobiDB-lite"/>
    </source>
</evidence>
<dbReference type="GO" id="GO:0061630">
    <property type="term" value="F:ubiquitin protein ligase activity"/>
    <property type="evidence" value="ECO:0007669"/>
    <property type="project" value="UniProtKB-EC"/>
</dbReference>
<keyword evidence="3" id="KW-0479">Metal-binding</keyword>
<keyword evidence="9" id="KW-1133">Transmembrane helix</keyword>